<accession>A0A5N6KU94</accession>
<organism evidence="1 2">
    <name type="scientific">Carpinus fangiana</name>
    <dbReference type="NCBI Taxonomy" id="176857"/>
    <lineage>
        <taxon>Eukaryota</taxon>
        <taxon>Viridiplantae</taxon>
        <taxon>Streptophyta</taxon>
        <taxon>Embryophyta</taxon>
        <taxon>Tracheophyta</taxon>
        <taxon>Spermatophyta</taxon>
        <taxon>Magnoliopsida</taxon>
        <taxon>eudicotyledons</taxon>
        <taxon>Gunneridae</taxon>
        <taxon>Pentapetalae</taxon>
        <taxon>rosids</taxon>
        <taxon>fabids</taxon>
        <taxon>Fagales</taxon>
        <taxon>Betulaceae</taxon>
        <taxon>Carpinus</taxon>
    </lineage>
</organism>
<keyword evidence="2" id="KW-1185">Reference proteome</keyword>
<name>A0A5N6KU94_9ROSI</name>
<dbReference type="AlphaFoldDB" id="A0A5N6KU94"/>
<proteinExistence type="predicted"/>
<reference evidence="1 2" key="1">
    <citation type="submission" date="2019-06" db="EMBL/GenBank/DDBJ databases">
        <title>A chromosomal-level reference genome of Carpinus fangiana (Coryloideae, Betulaceae).</title>
        <authorList>
            <person name="Yang X."/>
            <person name="Wang Z."/>
            <person name="Zhang L."/>
            <person name="Hao G."/>
            <person name="Liu J."/>
            <person name="Yang Y."/>
        </authorList>
    </citation>
    <scope>NUCLEOTIDE SEQUENCE [LARGE SCALE GENOMIC DNA]</scope>
    <source>
        <strain evidence="1">Cfa_2016G</strain>
        <tissue evidence="1">Leaf</tissue>
    </source>
</reference>
<protein>
    <submittedName>
        <fullName evidence="1">Uncharacterized protein</fullName>
    </submittedName>
</protein>
<gene>
    <name evidence="1" type="ORF">FH972_022962</name>
</gene>
<evidence type="ECO:0000313" key="2">
    <source>
        <dbReference type="Proteomes" id="UP000327013"/>
    </source>
</evidence>
<comment type="caution">
    <text evidence="1">The sequence shown here is derived from an EMBL/GenBank/DDBJ whole genome shotgun (WGS) entry which is preliminary data.</text>
</comment>
<sequence length="98" mass="10747">MKVLIRDRGIGTNNPPCHFLRIMVGAELSRTSAAPFGRLPSPCQCASEGSHLSRRRQYLQKLLLLLHHSATPAATRRQACAAGILLYTEAPTELPPLM</sequence>
<evidence type="ECO:0000313" key="1">
    <source>
        <dbReference type="EMBL" id="KAB8345907.1"/>
    </source>
</evidence>
<dbReference type="EMBL" id="VIBQ01000013">
    <property type="protein sequence ID" value="KAB8345907.1"/>
    <property type="molecule type" value="Genomic_DNA"/>
</dbReference>
<dbReference type="Proteomes" id="UP000327013">
    <property type="component" value="Unassembled WGS sequence"/>
</dbReference>